<comment type="caution">
    <text evidence="4">The sequence shown here is derived from an EMBL/GenBank/DDBJ whole genome shotgun (WGS) entry which is preliminary data.</text>
</comment>
<reference evidence="4" key="2">
    <citation type="journal article" date="2021" name="Genome Biol. Evol.">
        <title>Developing a high-quality reference genome for a parasitic bivalve with doubly uniparental inheritance (Bivalvia: Unionida).</title>
        <authorList>
            <person name="Smith C.H."/>
        </authorList>
    </citation>
    <scope>NUCLEOTIDE SEQUENCE</scope>
    <source>
        <strain evidence="4">CHS0354</strain>
        <tissue evidence="4">Mantle</tissue>
    </source>
</reference>
<proteinExistence type="inferred from homology"/>
<keyword evidence="1" id="KW-0560">Oxidoreductase</keyword>
<evidence type="ECO:0000259" key="3">
    <source>
        <dbReference type="Pfam" id="PF00248"/>
    </source>
</evidence>
<dbReference type="GO" id="GO:0016491">
    <property type="term" value="F:oxidoreductase activity"/>
    <property type="evidence" value="ECO:0007669"/>
    <property type="project" value="UniProtKB-KW"/>
</dbReference>
<dbReference type="InterPro" id="IPR050523">
    <property type="entry name" value="AKR_Detox_Biosynth"/>
</dbReference>
<evidence type="ECO:0000256" key="1">
    <source>
        <dbReference type="ARBA" id="ARBA00023002"/>
    </source>
</evidence>
<dbReference type="InterPro" id="IPR036812">
    <property type="entry name" value="NAD(P)_OxRdtase_dom_sf"/>
</dbReference>
<dbReference type="Gene3D" id="3.20.20.100">
    <property type="entry name" value="NADP-dependent oxidoreductase domain"/>
    <property type="match status" value="1"/>
</dbReference>
<reference evidence="4" key="3">
    <citation type="submission" date="2023-05" db="EMBL/GenBank/DDBJ databases">
        <authorList>
            <person name="Smith C.H."/>
        </authorList>
    </citation>
    <scope>NUCLEOTIDE SEQUENCE</scope>
    <source>
        <strain evidence="4">CHS0354</strain>
        <tissue evidence="4">Mantle</tissue>
    </source>
</reference>
<accession>A0AAE0SV36</accession>
<evidence type="ECO:0000313" key="4">
    <source>
        <dbReference type="EMBL" id="KAK3598587.1"/>
    </source>
</evidence>
<name>A0AAE0SV36_9BIVA</name>
<gene>
    <name evidence="4" type="ORF">CHS0354_009782</name>
</gene>
<dbReference type="InterPro" id="IPR023210">
    <property type="entry name" value="NADP_OxRdtase_dom"/>
</dbReference>
<dbReference type="AlphaFoldDB" id="A0AAE0SV36"/>
<sequence>MYSGQHKNPHLAKMAAGSNVGYNFLGKSGLKVSNICLGTLTFGVSKGSLAVYECNTQLDEEKSHQILDRYVELGGNFLDTANIYTGGKSEEIIGNWLQKTQRERIVVATKCRFPVDISDVNNVGLSRRHIVQSVEESLARLKTNYIDIMQAHLWDNAVPIEETLRTFNDLVRCGKVRYYGFSNVCGWQLQKIVDFAQYSGLNQPISLQQQYNLLCRQSEWEEFMVCKNEGIGVLPWSPLKGGLLTGKFKRGETPDKTKSRIGFIHTDEKRAVQSAPAWSNYSENEVYWNLLGVIDKIAATHGKSIPQVAIRWLLQQDVVASVIIGATSLKQLDDNMGAAAGWELSKEEVAELDAASPRMSYYPYDMIWRVNGPDRFNEFNRSIKI</sequence>
<dbReference type="EMBL" id="JAEAOA010000623">
    <property type="protein sequence ID" value="KAK3598587.1"/>
    <property type="molecule type" value="Genomic_DNA"/>
</dbReference>
<dbReference type="PANTHER" id="PTHR43364:SF4">
    <property type="entry name" value="NAD(P)-LINKED OXIDOREDUCTASE SUPERFAMILY PROTEIN"/>
    <property type="match status" value="1"/>
</dbReference>
<evidence type="ECO:0000313" key="5">
    <source>
        <dbReference type="Proteomes" id="UP001195483"/>
    </source>
</evidence>
<dbReference type="CDD" id="cd19081">
    <property type="entry name" value="AKR_AKR9C1"/>
    <property type="match status" value="1"/>
</dbReference>
<dbReference type="GO" id="GO:0005829">
    <property type="term" value="C:cytosol"/>
    <property type="evidence" value="ECO:0007669"/>
    <property type="project" value="UniProtKB-ARBA"/>
</dbReference>
<comment type="similarity">
    <text evidence="2">Belongs to the aldo/keto reductase family. Aldo/keto reductase 2 subfamily.</text>
</comment>
<feature type="domain" description="NADP-dependent oxidoreductase" evidence="3">
    <location>
        <begin position="35"/>
        <end position="355"/>
    </location>
</feature>
<evidence type="ECO:0000256" key="2">
    <source>
        <dbReference type="ARBA" id="ARBA00038157"/>
    </source>
</evidence>
<organism evidence="4 5">
    <name type="scientific">Potamilus streckersoni</name>
    <dbReference type="NCBI Taxonomy" id="2493646"/>
    <lineage>
        <taxon>Eukaryota</taxon>
        <taxon>Metazoa</taxon>
        <taxon>Spiralia</taxon>
        <taxon>Lophotrochozoa</taxon>
        <taxon>Mollusca</taxon>
        <taxon>Bivalvia</taxon>
        <taxon>Autobranchia</taxon>
        <taxon>Heteroconchia</taxon>
        <taxon>Palaeoheterodonta</taxon>
        <taxon>Unionida</taxon>
        <taxon>Unionoidea</taxon>
        <taxon>Unionidae</taxon>
        <taxon>Ambleminae</taxon>
        <taxon>Lampsilini</taxon>
        <taxon>Potamilus</taxon>
    </lineage>
</organism>
<keyword evidence="5" id="KW-1185">Reference proteome</keyword>
<dbReference type="SUPFAM" id="SSF51430">
    <property type="entry name" value="NAD(P)-linked oxidoreductase"/>
    <property type="match status" value="1"/>
</dbReference>
<dbReference type="Proteomes" id="UP001195483">
    <property type="component" value="Unassembled WGS sequence"/>
</dbReference>
<dbReference type="FunFam" id="3.20.20.100:FF:000004">
    <property type="entry name" value="Oxidoreductase, aldo/keto reductase"/>
    <property type="match status" value="1"/>
</dbReference>
<dbReference type="PANTHER" id="PTHR43364">
    <property type="entry name" value="NADH-SPECIFIC METHYLGLYOXAL REDUCTASE-RELATED"/>
    <property type="match status" value="1"/>
</dbReference>
<reference evidence="4" key="1">
    <citation type="journal article" date="2021" name="Genome Biol. Evol.">
        <title>A High-Quality Reference Genome for a Parasitic Bivalve with Doubly Uniparental Inheritance (Bivalvia: Unionida).</title>
        <authorList>
            <person name="Smith C.H."/>
        </authorList>
    </citation>
    <scope>NUCLEOTIDE SEQUENCE</scope>
    <source>
        <strain evidence="4">CHS0354</strain>
    </source>
</reference>
<protein>
    <recommendedName>
        <fullName evidence="3">NADP-dependent oxidoreductase domain-containing protein</fullName>
    </recommendedName>
</protein>
<dbReference type="Pfam" id="PF00248">
    <property type="entry name" value="Aldo_ket_red"/>
    <property type="match status" value="1"/>
</dbReference>